<keyword evidence="1 2" id="KW-0597">Phosphoprotein</keyword>
<name>A0AA96GFP8_9BACT</name>
<feature type="domain" description="Response regulatory" evidence="3">
    <location>
        <begin position="3"/>
        <end position="120"/>
    </location>
</feature>
<dbReference type="Pfam" id="PF00072">
    <property type="entry name" value="Response_reg"/>
    <property type="match status" value="1"/>
</dbReference>
<protein>
    <submittedName>
        <fullName evidence="4">Response regulator</fullName>
    </submittedName>
</protein>
<organism evidence="4 5">
    <name type="scientific">Candidatus Nitrospira allomarina</name>
    <dbReference type="NCBI Taxonomy" id="3020900"/>
    <lineage>
        <taxon>Bacteria</taxon>
        <taxon>Pseudomonadati</taxon>
        <taxon>Nitrospirota</taxon>
        <taxon>Nitrospiria</taxon>
        <taxon>Nitrospirales</taxon>
        <taxon>Nitrospiraceae</taxon>
        <taxon>Nitrospira</taxon>
    </lineage>
</organism>
<keyword evidence="5" id="KW-1185">Reference proteome</keyword>
<proteinExistence type="predicted"/>
<evidence type="ECO:0000313" key="4">
    <source>
        <dbReference type="EMBL" id="WNM57784.1"/>
    </source>
</evidence>
<dbReference type="InterPro" id="IPR011006">
    <property type="entry name" value="CheY-like_superfamily"/>
</dbReference>
<sequence>MNRILVIDNDIQVRESVSLSLETAGYMVMAAKSCQEGLQNHENFQASLIIMDVLAMEEREAEFTPPVNKQSSSIPMITLTGNIPRSGGPMKGPHQIFQPICTLQKPFTVDELLQTVQRALVGYASSSPVPVPFS</sequence>
<dbReference type="RefSeq" id="WP_312642701.1">
    <property type="nucleotide sequence ID" value="NZ_CP116967.1"/>
</dbReference>
<dbReference type="Gene3D" id="3.40.50.2300">
    <property type="match status" value="1"/>
</dbReference>
<reference evidence="4 5" key="1">
    <citation type="submission" date="2023-01" db="EMBL/GenBank/DDBJ databases">
        <title>Cultivation and genomic characterization of new, ubiquitous marine nitrite-oxidizing bacteria from the Nitrospirales.</title>
        <authorList>
            <person name="Mueller A.J."/>
            <person name="Daebeler A."/>
            <person name="Herbold C.W."/>
            <person name="Kirkegaard R.H."/>
            <person name="Daims H."/>
        </authorList>
    </citation>
    <scope>NUCLEOTIDE SEQUENCE [LARGE SCALE GENOMIC DNA]</scope>
    <source>
        <strain evidence="4 5">VA</strain>
    </source>
</reference>
<dbReference type="PANTHER" id="PTHR44591:SF3">
    <property type="entry name" value="RESPONSE REGULATORY DOMAIN-CONTAINING PROTEIN"/>
    <property type="match status" value="1"/>
</dbReference>
<dbReference type="SUPFAM" id="SSF52172">
    <property type="entry name" value="CheY-like"/>
    <property type="match status" value="1"/>
</dbReference>
<dbReference type="Proteomes" id="UP001302719">
    <property type="component" value="Chromosome"/>
</dbReference>
<dbReference type="KEGG" id="nall:PP769_17710"/>
<dbReference type="InterPro" id="IPR050595">
    <property type="entry name" value="Bact_response_regulator"/>
</dbReference>
<dbReference type="PANTHER" id="PTHR44591">
    <property type="entry name" value="STRESS RESPONSE REGULATOR PROTEIN 1"/>
    <property type="match status" value="1"/>
</dbReference>
<feature type="modified residue" description="4-aspartylphosphate" evidence="2">
    <location>
        <position position="52"/>
    </location>
</feature>
<dbReference type="EMBL" id="CP116967">
    <property type="protein sequence ID" value="WNM57784.1"/>
    <property type="molecule type" value="Genomic_DNA"/>
</dbReference>
<evidence type="ECO:0000259" key="3">
    <source>
        <dbReference type="PROSITE" id="PS50110"/>
    </source>
</evidence>
<evidence type="ECO:0000313" key="5">
    <source>
        <dbReference type="Proteomes" id="UP001302719"/>
    </source>
</evidence>
<accession>A0AA96GFP8</accession>
<dbReference type="AlphaFoldDB" id="A0AA96GFP8"/>
<evidence type="ECO:0000256" key="1">
    <source>
        <dbReference type="ARBA" id="ARBA00022553"/>
    </source>
</evidence>
<dbReference type="GO" id="GO:0000160">
    <property type="term" value="P:phosphorelay signal transduction system"/>
    <property type="evidence" value="ECO:0007669"/>
    <property type="project" value="InterPro"/>
</dbReference>
<evidence type="ECO:0000256" key="2">
    <source>
        <dbReference type="PROSITE-ProRule" id="PRU00169"/>
    </source>
</evidence>
<gene>
    <name evidence="4" type="ORF">PP769_17710</name>
</gene>
<dbReference type="InterPro" id="IPR001789">
    <property type="entry name" value="Sig_transdc_resp-reg_receiver"/>
</dbReference>
<dbReference type="PROSITE" id="PS50110">
    <property type="entry name" value="RESPONSE_REGULATORY"/>
    <property type="match status" value="1"/>
</dbReference>